<dbReference type="AlphaFoldDB" id="A0A3Q9RMP9"/>
<name>A0A3Q9RMP9_9BACI</name>
<dbReference type="PIRSF" id="PIRSF000332">
    <property type="entry name" value="FMO"/>
    <property type="match status" value="1"/>
</dbReference>
<dbReference type="Pfam" id="PF13738">
    <property type="entry name" value="Pyr_redox_3"/>
    <property type="match status" value="1"/>
</dbReference>
<reference evidence="1 2" key="1">
    <citation type="submission" date="2018-01" db="EMBL/GenBank/DDBJ databases">
        <title>Bacillus asahii Genome sequencing and assembly.</title>
        <authorList>
            <person name="Jiang H."/>
            <person name="Feng Y."/>
            <person name="Zhao F."/>
            <person name="Lin X."/>
        </authorList>
    </citation>
    <scope>NUCLEOTIDE SEQUENCE [LARGE SCALE GENOMIC DNA]</scope>
    <source>
        <strain evidence="1 2">OM18</strain>
    </source>
</reference>
<dbReference type="PRINTS" id="PR00368">
    <property type="entry name" value="FADPNR"/>
</dbReference>
<evidence type="ECO:0000313" key="2">
    <source>
        <dbReference type="Proteomes" id="UP000283095"/>
    </source>
</evidence>
<dbReference type="PRINTS" id="PR00469">
    <property type="entry name" value="PNDRDTASEII"/>
</dbReference>
<gene>
    <name evidence="1" type="ORF">BAOM_2451</name>
</gene>
<dbReference type="GO" id="GO:0050661">
    <property type="term" value="F:NADP binding"/>
    <property type="evidence" value="ECO:0007669"/>
    <property type="project" value="InterPro"/>
</dbReference>
<dbReference type="PANTHER" id="PTHR43539:SF78">
    <property type="entry name" value="FLAVIN-CONTAINING MONOOXYGENASE"/>
    <property type="match status" value="1"/>
</dbReference>
<dbReference type="Proteomes" id="UP000283095">
    <property type="component" value="Chromosome"/>
</dbReference>
<accession>A0A3Q9RMP9</accession>
<sequence>MKYNVIIIGAGQAGLSMGYYLQQTDLSFLILDKGEEIGAVWKNRYDSLKLFTPRSYSSLPGLALEGNQSVYPTKDEIAKYLSFYAEAFSLPVKLRTIVQGLYKDEDSFRILTDKGEILAENVVIAAGPFQNSFIPEFAKTLSNNVLQLHSSQYKNSKQLRDGPVLVVGGGNSGAQIAVELSKQRETHLSVNHKMKFLPQSVMNKSIFWWFDKLGIYTASVNTKVGQYIKNNPDPIFGFELKSLIKSGKVILKPRTISIQNDNIIFEDNSEVHVNNVIWSTGFVSDYRWIDIADVLDEKSQPIHQRGITSIDGLYFLGLPWQYSRGSALLQGVGVDAEYLIKYILDKS</sequence>
<dbReference type="InterPro" id="IPR050982">
    <property type="entry name" value="Auxin_biosynth/cation_transpt"/>
</dbReference>
<dbReference type="InterPro" id="IPR000960">
    <property type="entry name" value="Flavin_mOase"/>
</dbReference>
<dbReference type="EMBL" id="CP026095">
    <property type="protein sequence ID" value="AZV43060.1"/>
    <property type="molecule type" value="Genomic_DNA"/>
</dbReference>
<dbReference type="RefSeq" id="WP_127760382.1">
    <property type="nucleotide sequence ID" value="NZ_CP026095.1"/>
</dbReference>
<dbReference type="SUPFAM" id="SSF51905">
    <property type="entry name" value="FAD/NAD(P)-binding domain"/>
    <property type="match status" value="2"/>
</dbReference>
<dbReference type="PANTHER" id="PTHR43539">
    <property type="entry name" value="FLAVIN-BINDING MONOOXYGENASE-LIKE PROTEIN (AFU_ORTHOLOGUE AFUA_4G09220)"/>
    <property type="match status" value="1"/>
</dbReference>
<organism evidence="1 2">
    <name type="scientific">Peribacillus asahii</name>
    <dbReference type="NCBI Taxonomy" id="228899"/>
    <lineage>
        <taxon>Bacteria</taxon>
        <taxon>Bacillati</taxon>
        <taxon>Bacillota</taxon>
        <taxon>Bacilli</taxon>
        <taxon>Bacillales</taxon>
        <taxon>Bacillaceae</taxon>
        <taxon>Peribacillus</taxon>
    </lineage>
</organism>
<dbReference type="OrthoDB" id="9778740at2"/>
<proteinExistence type="predicted"/>
<dbReference type="GO" id="GO:0004497">
    <property type="term" value="F:monooxygenase activity"/>
    <property type="evidence" value="ECO:0007669"/>
    <property type="project" value="TreeGrafter"/>
</dbReference>
<dbReference type="GO" id="GO:0050660">
    <property type="term" value="F:flavin adenine dinucleotide binding"/>
    <property type="evidence" value="ECO:0007669"/>
    <property type="project" value="InterPro"/>
</dbReference>
<dbReference type="KEGG" id="pasa:BAOM_2451"/>
<protein>
    <submittedName>
        <fullName evidence="1">Oxidoreductase</fullName>
    </submittedName>
</protein>
<evidence type="ECO:0000313" key="1">
    <source>
        <dbReference type="EMBL" id="AZV43060.1"/>
    </source>
</evidence>
<dbReference type="Gene3D" id="3.50.50.60">
    <property type="entry name" value="FAD/NAD(P)-binding domain"/>
    <property type="match status" value="1"/>
</dbReference>
<dbReference type="InterPro" id="IPR036188">
    <property type="entry name" value="FAD/NAD-bd_sf"/>
</dbReference>